<reference evidence="3 4" key="1">
    <citation type="submission" date="2014-11" db="EMBL/GenBank/DDBJ databases">
        <title>Tamlana sedimentorum sp. nov., isolated from shallow sand sediments of the Sea of Japan.</title>
        <authorList>
            <person name="Romanenko L.A."/>
        </authorList>
    </citation>
    <scope>NUCLEOTIDE SEQUENCE [LARGE SCALE GENOMIC DNA]</scope>
    <source>
        <strain evidence="3 4">JCM 19808</strain>
    </source>
</reference>
<evidence type="ECO:0000313" key="3">
    <source>
        <dbReference type="EMBL" id="KJD31328.1"/>
    </source>
</evidence>
<dbReference type="Proteomes" id="UP000032578">
    <property type="component" value="Unassembled WGS sequence"/>
</dbReference>
<evidence type="ECO:0000256" key="1">
    <source>
        <dbReference type="SAM" id="Phobius"/>
    </source>
</evidence>
<feature type="domain" description="Peptidase S9 prolyl oligopeptidase catalytic" evidence="2">
    <location>
        <begin position="175"/>
        <end position="343"/>
    </location>
</feature>
<accession>A0A0D7VY20</accession>
<proteinExistence type="predicted"/>
<feature type="transmembrane region" description="Helical" evidence="1">
    <location>
        <begin position="7"/>
        <end position="27"/>
    </location>
</feature>
<comment type="caution">
    <text evidence="3">The sequence shown here is derived from an EMBL/GenBank/DDBJ whole genome shotgun (WGS) entry which is preliminary data.</text>
</comment>
<evidence type="ECO:0000259" key="2">
    <source>
        <dbReference type="Pfam" id="PF00326"/>
    </source>
</evidence>
<dbReference type="OrthoDB" id="9812921at2"/>
<organism evidence="3 4">
    <name type="scientific">Neotamlana sedimentorum</name>
    <dbReference type="NCBI Taxonomy" id="1435349"/>
    <lineage>
        <taxon>Bacteria</taxon>
        <taxon>Pseudomonadati</taxon>
        <taxon>Bacteroidota</taxon>
        <taxon>Flavobacteriia</taxon>
        <taxon>Flavobacteriales</taxon>
        <taxon>Flavobacteriaceae</taxon>
        <taxon>Neotamlana</taxon>
    </lineage>
</organism>
<name>A0A0D7VY20_9FLAO</name>
<dbReference type="GO" id="GO:0008236">
    <property type="term" value="F:serine-type peptidase activity"/>
    <property type="evidence" value="ECO:0007669"/>
    <property type="project" value="InterPro"/>
</dbReference>
<dbReference type="RefSeq" id="WP_044634135.1">
    <property type="nucleotide sequence ID" value="NZ_JTDW01000029.1"/>
</dbReference>
<dbReference type="Gene3D" id="3.40.50.1820">
    <property type="entry name" value="alpha/beta hydrolase"/>
    <property type="match status" value="1"/>
</dbReference>
<dbReference type="EMBL" id="JTDW01000029">
    <property type="protein sequence ID" value="KJD31328.1"/>
    <property type="molecule type" value="Genomic_DNA"/>
</dbReference>
<evidence type="ECO:0000313" key="4">
    <source>
        <dbReference type="Proteomes" id="UP000032578"/>
    </source>
</evidence>
<sequence>MKLIKRIVISIGILILIVFLFFGLKLGTKYYKSYQNSESLTNTILDSKISAEDYNNSYNIKNGAIISKKIINLSEIPPIWNSISENNSLTKNYKYLDNINFYVILYKSDSLLVNGIIAEPKKEGKFPVVIFNRGGNKEVGKMAKAKTLHSLIQSASKLADQDYLVIASCYRENDEFGGNDIKDVLNLTETIKTINKADSSRIGMFGWSRGGMMTYLSLKNSNLIKTAVIGNGPSDLGKLIIERPEMERLVCAKLIPKYKENKSEELKKRSVAYWADELDKSASLLILCGTEDKQVNPNQAHIIADKLTKINYDFKLEKVKTDHKFSNKKNELNTLLINWFKEKL</sequence>
<keyword evidence="1" id="KW-1133">Transmembrane helix</keyword>
<gene>
    <name evidence="3" type="ORF">PW52_16740</name>
</gene>
<keyword evidence="1" id="KW-0472">Membrane</keyword>
<dbReference type="InterPro" id="IPR001375">
    <property type="entry name" value="Peptidase_S9_cat"/>
</dbReference>
<dbReference type="GO" id="GO:0006508">
    <property type="term" value="P:proteolysis"/>
    <property type="evidence" value="ECO:0007669"/>
    <property type="project" value="InterPro"/>
</dbReference>
<dbReference type="InterPro" id="IPR029058">
    <property type="entry name" value="AB_hydrolase_fold"/>
</dbReference>
<dbReference type="SUPFAM" id="SSF53474">
    <property type="entry name" value="alpha/beta-Hydrolases"/>
    <property type="match status" value="1"/>
</dbReference>
<keyword evidence="4" id="KW-1185">Reference proteome</keyword>
<dbReference type="Pfam" id="PF00326">
    <property type="entry name" value="Peptidase_S9"/>
    <property type="match status" value="1"/>
</dbReference>
<dbReference type="PATRIC" id="fig|1435349.4.peg.1910"/>
<dbReference type="STRING" id="1435349.PW52_16740"/>
<protein>
    <submittedName>
        <fullName evidence="3">Peptidase</fullName>
    </submittedName>
</protein>
<keyword evidence="1" id="KW-0812">Transmembrane</keyword>
<dbReference type="AlphaFoldDB" id="A0A0D7VY20"/>